<keyword evidence="1" id="KW-1133">Transmembrane helix</keyword>
<dbReference type="AlphaFoldDB" id="A0A562J195"/>
<feature type="transmembrane region" description="Helical" evidence="1">
    <location>
        <begin position="26"/>
        <end position="48"/>
    </location>
</feature>
<feature type="transmembrane region" description="Helical" evidence="1">
    <location>
        <begin position="63"/>
        <end position="86"/>
    </location>
</feature>
<keyword evidence="1" id="KW-0472">Membrane</keyword>
<dbReference type="InterPro" id="IPR052959">
    <property type="entry name" value="Inner_membrane_assoc"/>
</dbReference>
<proteinExistence type="predicted"/>
<sequence>MQETNDDIQRIYEDPRFKELVAKKSGFANLLSVIILGAYFAFILLIAFDPKLLGIPVVEGSPITWGIPMGVGIILLSFLLTGVYTLRANGEFDNLTKEVLSEVQK</sequence>
<evidence type="ECO:0000256" key="1">
    <source>
        <dbReference type="SAM" id="Phobius"/>
    </source>
</evidence>
<dbReference type="EMBL" id="VLKG01000002">
    <property type="protein sequence ID" value="TWH76575.1"/>
    <property type="molecule type" value="Genomic_DNA"/>
</dbReference>
<dbReference type="RefSeq" id="WP_144570372.1">
    <property type="nucleotide sequence ID" value="NZ_VLKG01000002.1"/>
</dbReference>
<organism evidence="2 3">
    <name type="scientific">Azomonas agilis</name>
    <dbReference type="NCBI Taxonomy" id="116849"/>
    <lineage>
        <taxon>Bacteria</taxon>
        <taxon>Pseudomonadati</taxon>
        <taxon>Pseudomonadota</taxon>
        <taxon>Gammaproteobacteria</taxon>
        <taxon>Pseudomonadales</taxon>
        <taxon>Pseudomonadaceae</taxon>
        <taxon>Azomonas</taxon>
    </lineage>
</organism>
<comment type="caution">
    <text evidence="2">The sequence shown here is derived from an EMBL/GenBank/DDBJ whole genome shotgun (WGS) entry which is preliminary data.</text>
</comment>
<keyword evidence="3" id="KW-1185">Reference proteome</keyword>
<dbReference type="GO" id="GO:0005886">
    <property type="term" value="C:plasma membrane"/>
    <property type="evidence" value="ECO:0007669"/>
    <property type="project" value="TreeGrafter"/>
</dbReference>
<name>A0A562J195_9GAMM</name>
<dbReference type="InterPro" id="IPR007436">
    <property type="entry name" value="DUF485"/>
</dbReference>
<reference evidence="2 3" key="1">
    <citation type="submission" date="2019-07" db="EMBL/GenBank/DDBJ databases">
        <title>Genomic Encyclopedia of Type Strains, Phase I: the one thousand microbial genomes (KMG-I) project.</title>
        <authorList>
            <person name="Kyrpides N."/>
        </authorList>
    </citation>
    <scope>NUCLEOTIDE SEQUENCE [LARGE SCALE GENOMIC DNA]</scope>
    <source>
        <strain evidence="2 3">DSM 375</strain>
    </source>
</reference>
<dbReference type="OrthoDB" id="5297034at2"/>
<dbReference type="Pfam" id="PF04341">
    <property type="entry name" value="DUF485"/>
    <property type="match status" value="1"/>
</dbReference>
<gene>
    <name evidence="2" type="ORF">LX59_00615</name>
</gene>
<evidence type="ECO:0000313" key="3">
    <source>
        <dbReference type="Proteomes" id="UP000319627"/>
    </source>
</evidence>
<evidence type="ECO:0000313" key="2">
    <source>
        <dbReference type="EMBL" id="TWH76575.1"/>
    </source>
</evidence>
<protein>
    <submittedName>
        <fullName evidence="2">Uncharacterized membrane protein (DUF485 family)</fullName>
    </submittedName>
</protein>
<dbReference type="PANTHER" id="PTHR38598:SF1">
    <property type="entry name" value="INNER MEMBRANE PROTEIN YJCH"/>
    <property type="match status" value="1"/>
</dbReference>
<dbReference type="Proteomes" id="UP000319627">
    <property type="component" value="Unassembled WGS sequence"/>
</dbReference>
<keyword evidence="1" id="KW-0812">Transmembrane</keyword>
<dbReference type="PANTHER" id="PTHR38598">
    <property type="entry name" value="INNER MEMBRANE PROTEIN YJCH"/>
    <property type="match status" value="1"/>
</dbReference>
<accession>A0A562J195</accession>